<dbReference type="RefSeq" id="WP_088975003.1">
    <property type="nucleotide sequence ID" value="NZ_LT607753.1"/>
</dbReference>
<protein>
    <submittedName>
        <fullName evidence="2">Uncharacterized protein</fullName>
    </submittedName>
</protein>
<keyword evidence="1" id="KW-0472">Membrane</keyword>
<reference evidence="3" key="1">
    <citation type="submission" date="2016-06" db="EMBL/GenBank/DDBJ databases">
        <authorList>
            <person name="Varghese N."/>
            <person name="Submissions Spin"/>
        </authorList>
    </citation>
    <scope>NUCLEOTIDE SEQUENCE [LARGE SCALE GENOMIC DNA]</scope>
    <source>
        <strain evidence="3">DSM 45161</strain>
    </source>
</reference>
<evidence type="ECO:0000256" key="1">
    <source>
        <dbReference type="SAM" id="Phobius"/>
    </source>
</evidence>
<gene>
    <name evidence="2" type="ORF">GA0070614_1189</name>
</gene>
<organism evidence="2 3">
    <name type="scientific">Micromonospora coxensis</name>
    <dbReference type="NCBI Taxonomy" id="356852"/>
    <lineage>
        <taxon>Bacteria</taxon>
        <taxon>Bacillati</taxon>
        <taxon>Actinomycetota</taxon>
        <taxon>Actinomycetes</taxon>
        <taxon>Micromonosporales</taxon>
        <taxon>Micromonosporaceae</taxon>
        <taxon>Micromonospora</taxon>
    </lineage>
</organism>
<keyword evidence="3" id="KW-1185">Reference proteome</keyword>
<evidence type="ECO:0000313" key="3">
    <source>
        <dbReference type="Proteomes" id="UP000198215"/>
    </source>
</evidence>
<proteinExistence type="predicted"/>
<dbReference type="EMBL" id="LT607753">
    <property type="protein sequence ID" value="SCG44241.1"/>
    <property type="molecule type" value="Genomic_DNA"/>
</dbReference>
<sequence length="111" mass="12137">MILAITVIYVIGLAASAIVLLVVAATRFATTSPVDRVLAALGGTFAAYYAFHLATTGRGLSMVFYGAVLIPIFAGRKLVQGFRRREQDRAERAAAEHAIRAAEDWRSVRRW</sequence>
<dbReference type="Proteomes" id="UP000198215">
    <property type="component" value="Chromosome I"/>
</dbReference>
<evidence type="ECO:0000313" key="2">
    <source>
        <dbReference type="EMBL" id="SCG44241.1"/>
    </source>
</evidence>
<feature type="transmembrane region" description="Helical" evidence="1">
    <location>
        <begin position="6"/>
        <end position="25"/>
    </location>
</feature>
<accession>A0A1C5HFE3</accession>
<feature type="transmembrane region" description="Helical" evidence="1">
    <location>
        <begin position="60"/>
        <end position="79"/>
    </location>
</feature>
<dbReference type="AlphaFoldDB" id="A0A1C5HFE3"/>
<name>A0A1C5HFE3_9ACTN</name>
<keyword evidence="1" id="KW-1133">Transmembrane helix</keyword>
<keyword evidence="1" id="KW-0812">Transmembrane</keyword>